<feature type="transmembrane region" description="Helical" evidence="6">
    <location>
        <begin position="82"/>
        <end position="102"/>
    </location>
</feature>
<dbReference type="InterPro" id="IPR050833">
    <property type="entry name" value="Poly_Biosynth_Transport"/>
</dbReference>
<feature type="transmembrane region" description="Helical" evidence="6">
    <location>
        <begin position="190"/>
        <end position="210"/>
    </location>
</feature>
<dbReference type="Pfam" id="PF01943">
    <property type="entry name" value="Polysacc_synt"/>
    <property type="match status" value="1"/>
</dbReference>
<keyword evidence="5 6" id="KW-0472">Membrane</keyword>
<gene>
    <name evidence="7" type="ORF">AC812_11790</name>
</gene>
<feature type="transmembrane region" description="Helical" evidence="6">
    <location>
        <begin position="434"/>
        <end position="455"/>
    </location>
</feature>
<feature type="transmembrane region" description="Helical" evidence="6">
    <location>
        <begin position="122"/>
        <end position="146"/>
    </location>
</feature>
<sequence length="536" mass="58346">MTHKFVLPLPATPKPSAAKLTRISAAQSVDVALSTDNHLIGNVFSNVVYTFIAALANLWLTPFLITNIGIAAFGMIPLTNSIVAYAAILTTAIYNSVSRFLAIELEKNDYTAANKVFNTAMFSLIGLLVGFIPLVIVIAIIFPAIFHIPAGWEADASWLFVLTAVSFFITLIGTNFSISPFLKSQFIPINTINFGGLALKIGVIILIYTFLPHKLWYVGAASVLGAVVILAGFVILWKKFTPQLHLNIHDFSQSQLASMAGMAGWVMVNMAGAMLLSRADLLIINRYFGAVITGGYASIVQLSMLLEYAANAASIVLRPMILNQYARQDFQALQNTSYLAVKGLGLLLALPVGVMCGFAVPLLKLWLGGDYTFLAPLLVLVIFYQALSLSARPLLFVQNACDRVKWPGIITLISGTGAIVLAILLSKWGTWGPAGIPVAIALAMILKNGIYMPIYTARILNLQWWSFLPALIPGVLYSAVTGACTFAVNYIAPPASWLWLGAYSAMIFVLLGFLAWWIGFKPSEKQFIKTYLRFGW</sequence>
<keyword evidence="3 6" id="KW-0812">Transmembrane</keyword>
<keyword evidence="4 6" id="KW-1133">Transmembrane helix</keyword>
<evidence type="ECO:0000313" key="7">
    <source>
        <dbReference type="EMBL" id="KPL74482.1"/>
    </source>
</evidence>
<feature type="transmembrane region" description="Helical" evidence="6">
    <location>
        <begin position="467"/>
        <end position="491"/>
    </location>
</feature>
<organism evidence="7 8">
    <name type="scientific">Bellilinea caldifistulae</name>
    <dbReference type="NCBI Taxonomy" id="360411"/>
    <lineage>
        <taxon>Bacteria</taxon>
        <taxon>Bacillati</taxon>
        <taxon>Chloroflexota</taxon>
        <taxon>Anaerolineae</taxon>
        <taxon>Anaerolineales</taxon>
        <taxon>Anaerolineaceae</taxon>
        <taxon>Bellilinea</taxon>
    </lineage>
</organism>
<keyword evidence="2" id="KW-1003">Cell membrane</keyword>
<feature type="transmembrane region" description="Helical" evidence="6">
    <location>
        <begin position="409"/>
        <end position="428"/>
    </location>
</feature>
<dbReference type="GO" id="GO:0005886">
    <property type="term" value="C:plasma membrane"/>
    <property type="evidence" value="ECO:0007669"/>
    <property type="project" value="UniProtKB-SubCell"/>
</dbReference>
<dbReference type="PANTHER" id="PTHR30250">
    <property type="entry name" value="PST FAMILY PREDICTED COLANIC ACID TRANSPORTER"/>
    <property type="match status" value="1"/>
</dbReference>
<dbReference type="AlphaFoldDB" id="A0A0N8GM71"/>
<dbReference type="EMBL" id="LGHJ01000017">
    <property type="protein sequence ID" value="KPL74482.1"/>
    <property type="molecule type" value="Genomic_DNA"/>
</dbReference>
<protein>
    <recommendedName>
        <fullName evidence="9">Polysaccharide biosynthesis protein C-terminal domain-containing protein</fullName>
    </recommendedName>
</protein>
<feature type="transmembrane region" description="Helical" evidence="6">
    <location>
        <begin position="158"/>
        <end position="178"/>
    </location>
</feature>
<evidence type="ECO:0008006" key="9">
    <source>
        <dbReference type="Google" id="ProtNLM"/>
    </source>
</evidence>
<evidence type="ECO:0000256" key="1">
    <source>
        <dbReference type="ARBA" id="ARBA00004651"/>
    </source>
</evidence>
<feature type="transmembrane region" description="Helical" evidence="6">
    <location>
        <begin position="373"/>
        <end position="397"/>
    </location>
</feature>
<evidence type="ECO:0000256" key="3">
    <source>
        <dbReference type="ARBA" id="ARBA00022692"/>
    </source>
</evidence>
<dbReference type="STRING" id="360411.AC812_11790"/>
<proteinExistence type="predicted"/>
<reference evidence="7 8" key="1">
    <citation type="submission" date="2015-07" db="EMBL/GenBank/DDBJ databases">
        <title>Draft genome of Bellilinea caldifistulae DSM 17877.</title>
        <authorList>
            <person name="Hemp J."/>
            <person name="Ward L.M."/>
            <person name="Pace L.A."/>
            <person name="Fischer W.W."/>
        </authorList>
    </citation>
    <scope>NUCLEOTIDE SEQUENCE [LARGE SCALE GENOMIC DNA]</scope>
    <source>
        <strain evidence="7 8">GOMI-1</strain>
    </source>
</reference>
<feature type="transmembrane region" description="Helical" evidence="6">
    <location>
        <begin position="497"/>
        <end position="519"/>
    </location>
</feature>
<comment type="caution">
    <text evidence="7">The sequence shown here is derived from an EMBL/GenBank/DDBJ whole genome shotgun (WGS) entry which is preliminary data.</text>
</comment>
<dbReference type="PANTHER" id="PTHR30250:SF26">
    <property type="entry name" value="PSMA PROTEIN"/>
    <property type="match status" value="1"/>
</dbReference>
<dbReference type="OrthoDB" id="1550543at2"/>
<feature type="transmembrane region" description="Helical" evidence="6">
    <location>
        <begin position="338"/>
        <end position="361"/>
    </location>
</feature>
<dbReference type="Proteomes" id="UP000050514">
    <property type="component" value="Unassembled WGS sequence"/>
</dbReference>
<accession>A0A0N8GM71</accession>
<evidence type="ECO:0000256" key="5">
    <source>
        <dbReference type="ARBA" id="ARBA00023136"/>
    </source>
</evidence>
<dbReference type="InterPro" id="IPR002797">
    <property type="entry name" value="Polysacc_synth"/>
</dbReference>
<feature type="transmembrane region" description="Helical" evidence="6">
    <location>
        <begin position="296"/>
        <end position="317"/>
    </location>
</feature>
<feature type="transmembrane region" description="Helical" evidence="6">
    <location>
        <begin position="256"/>
        <end position="276"/>
    </location>
</feature>
<name>A0A0N8GM71_9CHLR</name>
<evidence type="ECO:0000256" key="4">
    <source>
        <dbReference type="ARBA" id="ARBA00022989"/>
    </source>
</evidence>
<feature type="transmembrane region" description="Helical" evidence="6">
    <location>
        <begin position="47"/>
        <end position="76"/>
    </location>
</feature>
<evidence type="ECO:0000256" key="6">
    <source>
        <dbReference type="SAM" id="Phobius"/>
    </source>
</evidence>
<feature type="transmembrane region" description="Helical" evidence="6">
    <location>
        <begin position="216"/>
        <end position="236"/>
    </location>
</feature>
<evidence type="ECO:0000256" key="2">
    <source>
        <dbReference type="ARBA" id="ARBA00022475"/>
    </source>
</evidence>
<keyword evidence="8" id="KW-1185">Reference proteome</keyword>
<comment type="subcellular location">
    <subcellularLocation>
        <location evidence="1">Cell membrane</location>
        <topology evidence="1">Multi-pass membrane protein</topology>
    </subcellularLocation>
</comment>
<dbReference type="RefSeq" id="WP_061918704.1">
    <property type="nucleotide sequence ID" value="NZ_DF967971.1"/>
</dbReference>
<evidence type="ECO:0000313" key="8">
    <source>
        <dbReference type="Proteomes" id="UP000050514"/>
    </source>
</evidence>